<dbReference type="InterPro" id="IPR000198">
    <property type="entry name" value="RhoGAP_dom"/>
</dbReference>
<dbReference type="InterPro" id="IPR008936">
    <property type="entry name" value="Rho_GTPase_activation_prot"/>
</dbReference>
<dbReference type="Proteomes" id="UP000232875">
    <property type="component" value="Unassembled WGS sequence"/>
</dbReference>
<feature type="compositionally biased region" description="Polar residues" evidence="1">
    <location>
        <begin position="805"/>
        <end position="829"/>
    </location>
</feature>
<name>A0A2N1JCZ1_9BASI</name>
<dbReference type="GO" id="GO:0005886">
    <property type="term" value="C:plasma membrane"/>
    <property type="evidence" value="ECO:0007669"/>
    <property type="project" value="TreeGrafter"/>
</dbReference>
<dbReference type="EMBL" id="KZ454989">
    <property type="protein sequence ID" value="PKI84418.1"/>
    <property type="molecule type" value="Genomic_DNA"/>
</dbReference>
<dbReference type="PANTHER" id="PTHR23065:SF17">
    <property type="entry name" value="RHO-GTPASE-ACTIVATING PROTEIN RGD2"/>
    <property type="match status" value="1"/>
</dbReference>
<feature type="region of interest" description="Disordered" evidence="1">
    <location>
        <begin position="759"/>
        <end position="885"/>
    </location>
</feature>
<keyword evidence="4" id="KW-1185">Reference proteome</keyword>
<dbReference type="SUPFAM" id="SSF48350">
    <property type="entry name" value="GTPase activation domain, GAP"/>
    <property type="match status" value="1"/>
</dbReference>
<accession>A0A2N1JCZ1</accession>
<dbReference type="GO" id="GO:0000935">
    <property type="term" value="C:division septum"/>
    <property type="evidence" value="ECO:0007669"/>
    <property type="project" value="TreeGrafter"/>
</dbReference>
<dbReference type="GO" id="GO:0005737">
    <property type="term" value="C:cytoplasm"/>
    <property type="evidence" value="ECO:0007669"/>
    <property type="project" value="TreeGrafter"/>
</dbReference>
<feature type="domain" description="Rho-GAP" evidence="2">
    <location>
        <begin position="440"/>
        <end position="680"/>
    </location>
</feature>
<dbReference type="SMART" id="SM00324">
    <property type="entry name" value="RhoGAP"/>
    <property type="match status" value="1"/>
</dbReference>
<evidence type="ECO:0000259" key="2">
    <source>
        <dbReference type="PROSITE" id="PS50238"/>
    </source>
</evidence>
<sequence>MTSPSQLDIAHPSTFATSFWTHPEYRTGAMVLYARMQDGLDENETVLSVARHRAQLERDYGHGLESVPELVRTRDELFPGASDKSRVSKAPSARALRLLVHEAATTNAAQHYGAAKSLESNVILPFTKWADAHEDRIYESWDVVNEALCAMERHTTEVTHLQMMYESKCRQADEAEEDVQFAPGGEVSTPPRTANHTKQLSLTPTPPAHTEKEDAPLDTQKLERRATLRQQFGFKARPENTEHEQLRAEAAQPNGPSLRRSASRLSLSQFTKAVGSSSALAQVRAAVSGLADPRHIRLRRDAETAEWQYSDGVLALDAVRCRTEETLFHHYQLLQRWESERIVALQRVLTGFSHALNTDVEALRASDERMQLLPRRVVPAAHFQYLISEFRTGPFRPAPVSFKPYYHDEVSATAGLSTLGFGIDLVALAKGAALAAEEQPALAEHGKVLTMPTLPPILHALLSALQRSYADKARWLATDGSEPSSENVHAEKRRIWLYDVPLHVTHALRTKLIEEARAQSSEEELWVPDQLLDSVDAPVLAATVKLWALELHTPLLPHSFWDEVAEIYDASAIREETLEKARTEDADRSEISRPVLQGISGVLARLPKLHLTCLDAIIAHLYKLMRETSAKENTNVYTSKLGLALGRCILRPSTERPSTLQAKYPALLVKDFVEHYETLFPPLMLVKAKESDAYALSPFRSEQLRRRSTLVDQRIKRSSLQSNALPTVGLQRRAAQFGQLHNGRAIARHASVSYRTAKDAPSGLSLRTARSVSAQVPGTALSPVRQSPLREQSGADEENVASVMHTPTKTRQGPASSLTDRQPSNTMARSSRAPLPTPPAETLPADAHAATSTPTSVSLPEPASPSPTTRGKASIRGPRGPRTAA</sequence>
<evidence type="ECO:0000313" key="4">
    <source>
        <dbReference type="Proteomes" id="UP000232875"/>
    </source>
</evidence>
<dbReference type="InterPro" id="IPR027267">
    <property type="entry name" value="AH/BAR_dom_sf"/>
</dbReference>
<gene>
    <name evidence="3" type="ORF">MVES_001706</name>
</gene>
<feature type="region of interest" description="Disordered" evidence="1">
    <location>
        <begin position="175"/>
        <end position="219"/>
    </location>
</feature>
<dbReference type="OrthoDB" id="2155291at2759"/>
<feature type="compositionally biased region" description="Polar residues" evidence="1">
    <location>
        <begin position="190"/>
        <end position="203"/>
    </location>
</feature>
<dbReference type="GO" id="GO:0007010">
    <property type="term" value="P:cytoskeleton organization"/>
    <property type="evidence" value="ECO:0007669"/>
    <property type="project" value="TreeGrafter"/>
</dbReference>
<dbReference type="GO" id="GO:0007264">
    <property type="term" value="P:small GTPase-mediated signal transduction"/>
    <property type="evidence" value="ECO:0007669"/>
    <property type="project" value="TreeGrafter"/>
</dbReference>
<feature type="compositionally biased region" description="Basic and acidic residues" evidence="1">
    <location>
        <begin position="236"/>
        <end position="247"/>
    </location>
</feature>
<organism evidence="3 4">
    <name type="scientific">Malassezia vespertilionis</name>
    <dbReference type="NCBI Taxonomy" id="2020962"/>
    <lineage>
        <taxon>Eukaryota</taxon>
        <taxon>Fungi</taxon>
        <taxon>Dikarya</taxon>
        <taxon>Basidiomycota</taxon>
        <taxon>Ustilaginomycotina</taxon>
        <taxon>Malasseziomycetes</taxon>
        <taxon>Malasseziales</taxon>
        <taxon>Malasseziaceae</taxon>
        <taxon>Malassezia</taxon>
    </lineage>
</organism>
<dbReference type="PANTHER" id="PTHR23065">
    <property type="entry name" value="PROLINE-SERINE-THREONINE PHOSPHATASE INTERACTING PROTEIN 1"/>
    <property type="match status" value="1"/>
</dbReference>
<reference evidence="3 4" key="1">
    <citation type="submission" date="2017-10" db="EMBL/GenBank/DDBJ databases">
        <title>A novel species of cold-tolerant Malassezia isolated from bats.</title>
        <authorList>
            <person name="Lorch J.M."/>
            <person name="Palmer J.M."/>
            <person name="Vanderwolf K.J."/>
            <person name="Schmidt K.Z."/>
            <person name="Verant M.L."/>
            <person name="Weller T.J."/>
            <person name="Blehert D.S."/>
        </authorList>
    </citation>
    <scope>NUCLEOTIDE SEQUENCE [LARGE SCALE GENOMIC DNA]</scope>
    <source>
        <strain evidence="3 4">NWHC:44797-103</strain>
    </source>
</reference>
<evidence type="ECO:0000313" key="3">
    <source>
        <dbReference type="EMBL" id="PKI84418.1"/>
    </source>
</evidence>
<dbReference type="Gene3D" id="1.10.555.10">
    <property type="entry name" value="Rho GTPase activation protein"/>
    <property type="match status" value="1"/>
</dbReference>
<feature type="compositionally biased region" description="Basic and acidic residues" evidence="1">
    <location>
        <begin position="209"/>
        <end position="219"/>
    </location>
</feature>
<dbReference type="GO" id="GO:0005096">
    <property type="term" value="F:GTPase activator activity"/>
    <property type="evidence" value="ECO:0007669"/>
    <property type="project" value="TreeGrafter"/>
</dbReference>
<dbReference type="Pfam" id="PF00620">
    <property type="entry name" value="RhoGAP"/>
    <property type="match status" value="1"/>
</dbReference>
<dbReference type="AlphaFoldDB" id="A0A2N1JCZ1"/>
<dbReference type="Gene3D" id="1.20.1270.60">
    <property type="entry name" value="Arfaptin homology (AH) domain/BAR domain"/>
    <property type="match status" value="1"/>
</dbReference>
<dbReference type="STRING" id="2020962.A0A2N1JCZ1"/>
<evidence type="ECO:0000256" key="1">
    <source>
        <dbReference type="SAM" id="MobiDB-lite"/>
    </source>
</evidence>
<protein>
    <recommendedName>
        <fullName evidence="2">Rho-GAP domain-containing protein</fullName>
    </recommendedName>
</protein>
<feature type="region of interest" description="Disordered" evidence="1">
    <location>
        <begin position="231"/>
        <end position="261"/>
    </location>
</feature>
<dbReference type="SUPFAM" id="SSF103657">
    <property type="entry name" value="BAR/IMD domain-like"/>
    <property type="match status" value="1"/>
</dbReference>
<proteinExistence type="predicted"/>
<dbReference type="PROSITE" id="PS50238">
    <property type="entry name" value="RHOGAP"/>
    <property type="match status" value="1"/>
</dbReference>